<keyword evidence="1" id="KW-1133">Transmembrane helix</keyword>
<organism evidence="2 3">
    <name type="scientific">Enhydrobacter aerosaccus</name>
    <dbReference type="NCBI Taxonomy" id="225324"/>
    <lineage>
        <taxon>Bacteria</taxon>
        <taxon>Pseudomonadati</taxon>
        <taxon>Pseudomonadota</taxon>
        <taxon>Alphaproteobacteria</taxon>
        <taxon>Hyphomicrobiales</taxon>
        <taxon>Enhydrobacter</taxon>
    </lineage>
</organism>
<feature type="transmembrane region" description="Helical" evidence="1">
    <location>
        <begin position="6"/>
        <end position="24"/>
    </location>
</feature>
<sequence>MNIGVIGGAVGLVLGLLGGVLLVLRDEGSRAGPTVAWLWVGVFIVLLSLAWVVTQ</sequence>
<name>A0A1T4K1K5_9HYPH</name>
<reference evidence="3" key="1">
    <citation type="submission" date="2017-02" db="EMBL/GenBank/DDBJ databases">
        <authorList>
            <person name="Varghese N."/>
            <person name="Submissions S."/>
        </authorList>
    </citation>
    <scope>NUCLEOTIDE SEQUENCE [LARGE SCALE GENOMIC DNA]</scope>
    <source>
        <strain evidence="3">ATCC 27094</strain>
    </source>
</reference>
<evidence type="ECO:0000256" key="1">
    <source>
        <dbReference type="SAM" id="Phobius"/>
    </source>
</evidence>
<dbReference type="Proteomes" id="UP000190092">
    <property type="component" value="Unassembled WGS sequence"/>
</dbReference>
<protein>
    <submittedName>
        <fullName evidence="2">Uncharacterized protein</fullName>
    </submittedName>
</protein>
<keyword evidence="1" id="KW-0472">Membrane</keyword>
<evidence type="ECO:0000313" key="2">
    <source>
        <dbReference type="EMBL" id="SJZ36352.1"/>
    </source>
</evidence>
<dbReference type="EMBL" id="FUWJ01000001">
    <property type="protein sequence ID" value="SJZ36352.1"/>
    <property type="molecule type" value="Genomic_DNA"/>
</dbReference>
<dbReference type="AlphaFoldDB" id="A0A1T4K1K5"/>
<keyword evidence="3" id="KW-1185">Reference proteome</keyword>
<keyword evidence="1" id="KW-0812">Transmembrane</keyword>
<dbReference type="RefSeq" id="WP_170920764.1">
    <property type="nucleotide sequence ID" value="NZ_FUWJ01000001.1"/>
</dbReference>
<dbReference type="STRING" id="225324.SAMN02745126_00656"/>
<accession>A0A1T4K1K5</accession>
<proteinExistence type="predicted"/>
<feature type="transmembrane region" description="Helical" evidence="1">
    <location>
        <begin position="36"/>
        <end position="54"/>
    </location>
</feature>
<gene>
    <name evidence="2" type="ORF">SAMN02745126_00656</name>
</gene>
<evidence type="ECO:0000313" key="3">
    <source>
        <dbReference type="Proteomes" id="UP000190092"/>
    </source>
</evidence>